<name>A0A1G2QIR3_9BACT</name>
<organism evidence="1 2">
    <name type="scientific">Candidatus Vogelbacteria bacterium RIFOXYD1_FULL_42_15</name>
    <dbReference type="NCBI Taxonomy" id="1802437"/>
    <lineage>
        <taxon>Bacteria</taxon>
        <taxon>Candidatus Vogeliibacteriota</taxon>
    </lineage>
</organism>
<dbReference type="AlphaFoldDB" id="A0A1G2QIR3"/>
<reference evidence="1 2" key="1">
    <citation type="journal article" date="2016" name="Nat. Commun.">
        <title>Thousands of microbial genomes shed light on interconnected biogeochemical processes in an aquifer system.</title>
        <authorList>
            <person name="Anantharaman K."/>
            <person name="Brown C.T."/>
            <person name="Hug L.A."/>
            <person name="Sharon I."/>
            <person name="Castelle C.J."/>
            <person name="Probst A.J."/>
            <person name="Thomas B.C."/>
            <person name="Singh A."/>
            <person name="Wilkins M.J."/>
            <person name="Karaoz U."/>
            <person name="Brodie E.L."/>
            <person name="Williams K.H."/>
            <person name="Hubbard S.S."/>
            <person name="Banfield J.F."/>
        </authorList>
    </citation>
    <scope>NUCLEOTIDE SEQUENCE [LARGE SCALE GENOMIC DNA]</scope>
</reference>
<dbReference type="Proteomes" id="UP000178481">
    <property type="component" value="Unassembled WGS sequence"/>
</dbReference>
<accession>A0A1G2QIR3</accession>
<sequence length="74" mass="8509">MFQEFFLKKMLQSKGVSADQVDFFLDLIKKNPDLFQKIASEIEQKMKSEGKSEMQAAQEVMGKYKDDLAKIASK</sequence>
<protein>
    <submittedName>
        <fullName evidence="1">Uncharacterized protein</fullName>
    </submittedName>
</protein>
<evidence type="ECO:0000313" key="2">
    <source>
        <dbReference type="Proteomes" id="UP000178481"/>
    </source>
</evidence>
<comment type="caution">
    <text evidence="1">The sequence shown here is derived from an EMBL/GenBank/DDBJ whole genome shotgun (WGS) entry which is preliminary data.</text>
</comment>
<proteinExistence type="predicted"/>
<evidence type="ECO:0000313" key="1">
    <source>
        <dbReference type="EMBL" id="OHA60466.1"/>
    </source>
</evidence>
<gene>
    <name evidence="1" type="ORF">A2607_00135</name>
</gene>
<dbReference type="EMBL" id="MHTI01000005">
    <property type="protein sequence ID" value="OHA60466.1"/>
    <property type="molecule type" value="Genomic_DNA"/>
</dbReference>